<name>A0A438EJF4_VITVI</name>
<dbReference type="PANTHER" id="PTHR46890:SF50">
    <property type="entry name" value="RNA-DIRECTED DNA POLYMERASE, EUKARYOTA, REVERSE TRANSCRIPTASE ZINC-BINDING DOMAIN PROTEIN-RELATED"/>
    <property type="match status" value="1"/>
</dbReference>
<accession>A0A438EJF4</accession>
<gene>
    <name evidence="2" type="primary">YTX2_507</name>
    <name evidence="2" type="ORF">CK203_092907</name>
</gene>
<dbReference type="SUPFAM" id="SSF56219">
    <property type="entry name" value="DNase I-like"/>
    <property type="match status" value="1"/>
</dbReference>
<evidence type="ECO:0000313" key="3">
    <source>
        <dbReference type="Proteomes" id="UP000288805"/>
    </source>
</evidence>
<dbReference type="Proteomes" id="UP000288805">
    <property type="component" value="Unassembled WGS sequence"/>
</dbReference>
<dbReference type="CDD" id="cd01650">
    <property type="entry name" value="RT_nLTR_like"/>
    <property type="match status" value="1"/>
</dbReference>
<sequence length="923" mass="104808">MKLKILSWNVRGANDRSKRKVIKALIRSQKVDLVCLQETKIQKMSQGVIHSLGVGRFLGWGAVDARGAAGGVVVFWDKRVLELVAWKFREPFWEELGAIRGLWTDPWCIGGDFNVIRFPSELSRVGRLSGPMRRFSEVLDELALRDMPLQGCTLPRPVSDHCPILLDGGGVKRGPIPFRFENMWLKEEGFKELLRGWWQGFNCSGSYSFVLSEKLKALKVKLKNWNKEVFGKVGVNLRMALGRVSFWDDQERQRTLNEQELEARKEAKEEFKKWAIMEEILWRQKSRQIWLKEGDKNTGFFHKMANSNSRRNCLKKIKVRGVWLSDEQDIQRGVVRAYQDLLSDPGGWHPSMSSLEFDSIGREEAARLEEMFSLEEVYLALSELNGDKAPGPDGFPIAFWQSLNSTFLVLVPKKGEAEDLRDYRPISLVGGLYKILAKVLANRLKKVVGKVVSSAQNAFVEGRQILDAALIANEAIDSMLKGDEAGVLCKLDLEKAYDHINWDFLMLVMQKMGFGEKWAGWIKWCISTASFSVMINGSPAGFFQSTRGLRQGDPISPYLFVLGMEALSCLINKAVRGASFPDAERGRGGNGIQVSHLLFADDTLVFCKDSQDQMAVLSWLLMWFEAISVGLQSGSLPSTYLGLPLGAPHKSVVVWDGVEERMRKRLALWKRQFISKGGRLTLIRSTLASMPIYLMSLMCIPRVVRLRLEKIQRDFLWEGGLLCKWSWRFAAERDSFWKLVISSKYGEEEGGWISCEVREGYGVGLWKEIRKEGVLLFKNVSFTVGDGRRVKFWKDIWYGNTPLCEAFPSLFAFAVSQDAWVEDCWDYMGDAGEWNPCFSRSFNDWELEAVASLLSVLQGKRLNVGMEDRVVWNASKNGSFSVKSLYNTLDSGGAVPFPWRIIWSPCVPTKVGFFAWEASWGRS</sequence>
<dbReference type="Pfam" id="PF00078">
    <property type="entry name" value="RVT_1"/>
    <property type="match status" value="1"/>
</dbReference>
<dbReference type="InterPro" id="IPR005135">
    <property type="entry name" value="Endo/exonuclease/phosphatase"/>
</dbReference>
<dbReference type="Gene3D" id="3.60.10.10">
    <property type="entry name" value="Endonuclease/exonuclease/phosphatase"/>
    <property type="match status" value="2"/>
</dbReference>
<dbReference type="InterPro" id="IPR043502">
    <property type="entry name" value="DNA/RNA_pol_sf"/>
</dbReference>
<organism evidence="2 3">
    <name type="scientific">Vitis vinifera</name>
    <name type="common">Grape</name>
    <dbReference type="NCBI Taxonomy" id="29760"/>
    <lineage>
        <taxon>Eukaryota</taxon>
        <taxon>Viridiplantae</taxon>
        <taxon>Streptophyta</taxon>
        <taxon>Embryophyta</taxon>
        <taxon>Tracheophyta</taxon>
        <taxon>Spermatophyta</taxon>
        <taxon>Magnoliopsida</taxon>
        <taxon>eudicotyledons</taxon>
        <taxon>Gunneridae</taxon>
        <taxon>Pentapetalae</taxon>
        <taxon>rosids</taxon>
        <taxon>Vitales</taxon>
        <taxon>Vitaceae</taxon>
        <taxon>Viteae</taxon>
        <taxon>Vitis</taxon>
    </lineage>
</organism>
<dbReference type="Pfam" id="PF03372">
    <property type="entry name" value="Exo_endo_phos"/>
    <property type="match status" value="1"/>
</dbReference>
<dbReference type="GO" id="GO:0003824">
    <property type="term" value="F:catalytic activity"/>
    <property type="evidence" value="ECO:0007669"/>
    <property type="project" value="InterPro"/>
</dbReference>
<comment type="caution">
    <text evidence="2">The sequence shown here is derived from an EMBL/GenBank/DDBJ whole genome shotgun (WGS) entry which is preliminary data.</text>
</comment>
<proteinExistence type="predicted"/>
<dbReference type="InterPro" id="IPR000477">
    <property type="entry name" value="RT_dom"/>
</dbReference>
<dbReference type="SUPFAM" id="SSF56672">
    <property type="entry name" value="DNA/RNA polymerases"/>
    <property type="match status" value="1"/>
</dbReference>
<dbReference type="PANTHER" id="PTHR46890">
    <property type="entry name" value="NON-LTR RETROLELEMENT REVERSE TRANSCRIPTASE-LIKE PROTEIN-RELATED"/>
    <property type="match status" value="1"/>
</dbReference>
<dbReference type="InterPro" id="IPR036691">
    <property type="entry name" value="Endo/exonu/phosph_ase_sf"/>
</dbReference>
<dbReference type="InterPro" id="IPR052343">
    <property type="entry name" value="Retrotransposon-Effector_Assoc"/>
</dbReference>
<feature type="domain" description="Reverse transcriptase" evidence="1">
    <location>
        <begin position="392"/>
        <end position="660"/>
    </location>
</feature>
<reference evidence="2 3" key="1">
    <citation type="journal article" date="2018" name="PLoS Genet.">
        <title>Population sequencing reveals clonal diversity and ancestral inbreeding in the grapevine cultivar Chardonnay.</title>
        <authorList>
            <person name="Roach M.J."/>
            <person name="Johnson D.L."/>
            <person name="Bohlmann J."/>
            <person name="van Vuuren H.J."/>
            <person name="Jones S.J."/>
            <person name="Pretorius I.S."/>
            <person name="Schmidt S.A."/>
            <person name="Borneman A.R."/>
        </authorList>
    </citation>
    <scope>NUCLEOTIDE SEQUENCE [LARGE SCALE GENOMIC DNA]</scope>
    <source>
        <strain evidence="3">cv. Chardonnay</strain>
        <tissue evidence="2">Leaf</tissue>
    </source>
</reference>
<dbReference type="AlphaFoldDB" id="A0A438EJF4"/>
<evidence type="ECO:0000313" key="2">
    <source>
        <dbReference type="EMBL" id="RVW47851.1"/>
    </source>
</evidence>
<evidence type="ECO:0000259" key="1">
    <source>
        <dbReference type="PROSITE" id="PS50878"/>
    </source>
</evidence>
<protein>
    <submittedName>
        <fullName evidence="2">Transposon TX1 uncharacterized 149 kDa protein</fullName>
    </submittedName>
</protein>
<dbReference type="EMBL" id="QGNW01001266">
    <property type="protein sequence ID" value="RVW47851.1"/>
    <property type="molecule type" value="Genomic_DNA"/>
</dbReference>
<dbReference type="PROSITE" id="PS50878">
    <property type="entry name" value="RT_POL"/>
    <property type="match status" value="1"/>
</dbReference>